<dbReference type="eggNOG" id="COG0251">
    <property type="taxonomic scope" value="Bacteria"/>
</dbReference>
<dbReference type="CDD" id="cd00448">
    <property type="entry name" value="YjgF_YER057c_UK114_family"/>
    <property type="match status" value="1"/>
</dbReference>
<dbReference type="Gene3D" id="3.30.1330.40">
    <property type="entry name" value="RutC-like"/>
    <property type="match status" value="1"/>
</dbReference>
<keyword evidence="3" id="KW-1185">Reference proteome</keyword>
<dbReference type="SUPFAM" id="SSF55298">
    <property type="entry name" value="YjgF-like"/>
    <property type="match status" value="1"/>
</dbReference>
<reference evidence="2 3" key="1">
    <citation type="journal article" date="2010" name="J. Bacteriol.">
        <title>Complete genome sequence of "Candidatus Puniceispirillum marinum" IMCC1322, a representative of the SAR116 clade in the Alphaproteobacteria.</title>
        <authorList>
            <person name="Oh H.M."/>
            <person name="Kwon K.K."/>
            <person name="Kang I."/>
            <person name="Kang S.G."/>
            <person name="Lee J.H."/>
            <person name="Kim S.J."/>
            <person name="Cho J.C."/>
        </authorList>
    </citation>
    <scope>NUCLEOTIDE SEQUENCE [LARGE SCALE GENOMIC DNA]</scope>
    <source>
        <strain evidence="2 3">IMCC1322</strain>
    </source>
</reference>
<dbReference type="PANTHER" id="PTHR11803">
    <property type="entry name" value="2-IMINOBUTANOATE/2-IMINOPROPANOATE DEAMINASE RIDA"/>
    <property type="match status" value="1"/>
</dbReference>
<dbReference type="GO" id="GO:0005829">
    <property type="term" value="C:cytosol"/>
    <property type="evidence" value="ECO:0007669"/>
    <property type="project" value="TreeGrafter"/>
</dbReference>
<evidence type="ECO:0000313" key="2">
    <source>
        <dbReference type="EMBL" id="ADE38276.1"/>
    </source>
</evidence>
<proteinExistence type="inferred from homology"/>
<accession>D5BNK9</accession>
<dbReference type="AlphaFoldDB" id="D5BNK9"/>
<dbReference type="InterPro" id="IPR035959">
    <property type="entry name" value="RutC-like_sf"/>
</dbReference>
<dbReference type="PANTHER" id="PTHR11803:SF58">
    <property type="entry name" value="PROTEIN HMF1-RELATED"/>
    <property type="match status" value="1"/>
</dbReference>
<dbReference type="STRING" id="488538.SAR116_0033"/>
<protein>
    <submittedName>
        <fullName evidence="2">Uncharacterized protein</fullName>
    </submittedName>
</protein>
<evidence type="ECO:0000313" key="3">
    <source>
        <dbReference type="Proteomes" id="UP000007460"/>
    </source>
</evidence>
<comment type="similarity">
    <text evidence="1">Belongs to the RutC family.</text>
</comment>
<dbReference type="Pfam" id="PF01042">
    <property type="entry name" value="Ribonuc_L-PSP"/>
    <property type="match status" value="1"/>
</dbReference>
<dbReference type="Proteomes" id="UP000007460">
    <property type="component" value="Chromosome"/>
</dbReference>
<evidence type="ECO:0000256" key="1">
    <source>
        <dbReference type="ARBA" id="ARBA00010552"/>
    </source>
</evidence>
<gene>
    <name evidence="2" type="ordered locus">SAR116_0033</name>
</gene>
<dbReference type="InterPro" id="IPR006175">
    <property type="entry name" value="YjgF/YER057c/UK114"/>
</dbReference>
<organism evidence="2 3">
    <name type="scientific">Puniceispirillum marinum (strain IMCC1322)</name>
    <dbReference type="NCBI Taxonomy" id="488538"/>
    <lineage>
        <taxon>Bacteria</taxon>
        <taxon>Pseudomonadati</taxon>
        <taxon>Pseudomonadota</taxon>
        <taxon>Alphaproteobacteria</taxon>
        <taxon>Candidatus Puniceispirillales</taxon>
        <taxon>Candidatus Puniceispirillaceae</taxon>
        <taxon>Candidatus Puniceispirillum</taxon>
    </lineage>
</organism>
<dbReference type="HOGENOM" id="CLU_100715_4_4_5"/>
<sequence>MMRTETEKQGVLMKRIMHDPLTGIYRATNDYVHATEALSPARLLFISGTMGLDDKGHAGKTIDEQLELIWSNIAVILRHADMTEQNIVKVTTFLTDPTFADANAKWRMKALGNQPVATTSVIVQTLDPTWLLEIDAIAAA</sequence>
<dbReference type="EMBL" id="CP001751">
    <property type="protein sequence ID" value="ADE38276.1"/>
    <property type="molecule type" value="Genomic_DNA"/>
</dbReference>
<dbReference type="GO" id="GO:0019239">
    <property type="term" value="F:deaminase activity"/>
    <property type="evidence" value="ECO:0007669"/>
    <property type="project" value="TreeGrafter"/>
</dbReference>
<name>D5BNK9_PUNMI</name>
<dbReference type="KEGG" id="apb:SAR116_0033"/>